<dbReference type="EMBL" id="CM016556">
    <property type="protein sequence ID" value="TKW13331.1"/>
    <property type="molecule type" value="Genomic_DNA"/>
</dbReference>
<dbReference type="Gramene" id="TKW13331">
    <property type="protein sequence ID" value="TKW13331"/>
    <property type="gene ID" value="SEVIR_5G093100v2"/>
</dbReference>
<evidence type="ECO:0000313" key="2">
    <source>
        <dbReference type="EMBL" id="TKW13331.1"/>
    </source>
</evidence>
<protein>
    <recommendedName>
        <fullName evidence="4">Wall-associated receptor kinase galacturonan-binding domain-containing protein</fullName>
    </recommendedName>
</protein>
<sequence>MAPSSLLLFLVSSVPGDACGSSSIRARRKGLRTCGMRQPQHLLPVCVTLGGSNGVTTQCSGFQVVCSGNTLYLGLGFKVSFQILNIFYGTGSLFVADVYKLHDFNSSAPNGCHAPGVNVSTKLGSPFSISPVNQNLIFYNCTNPAAEEERQKRGLVGTACRNNTFVRAGGRYDETRGRAATAITFWRAATLPSCRCLGILARRTRADTRSSSAAAFS</sequence>
<keyword evidence="3" id="KW-1185">Reference proteome</keyword>
<dbReference type="Proteomes" id="UP000298652">
    <property type="component" value="Chromosome 5"/>
</dbReference>
<evidence type="ECO:0000256" key="1">
    <source>
        <dbReference type="SAM" id="SignalP"/>
    </source>
</evidence>
<accession>A0A4U6UBL4</accession>
<dbReference type="AlphaFoldDB" id="A0A4U6UBL4"/>
<keyword evidence="1" id="KW-0732">Signal</keyword>
<evidence type="ECO:0000313" key="3">
    <source>
        <dbReference type="Proteomes" id="UP000298652"/>
    </source>
</evidence>
<reference evidence="2" key="1">
    <citation type="submission" date="2019-03" db="EMBL/GenBank/DDBJ databases">
        <title>WGS assembly of Setaria viridis.</title>
        <authorList>
            <person name="Huang P."/>
            <person name="Jenkins J."/>
            <person name="Grimwood J."/>
            <person name="Barry K."/>
            <person name="Healey A."/>
            <person name="Mamidi S."/>
            <person name="Sreedasyam A."/>
            <person name="Shu S."/>
            <person name="Feldman M."/>
            <person name="Wu J."/>
            <person name="Yu Y."/>
            <person name="Chen C."/>
            <person name="Johnson J."/>
            <person name="Rokhsar D."/>
            <person name="Baxter I."/>
            <person name="Schmutz J."/>
            <person name="Brutnell T."/>
            <person name="Kellogg E."/>
        </authorList>
    </citation>
    <scope>NUCLEOTIDE SEQUENCE [LARGE SCALE GENOMIC DNA]</scope>
</reference>
<organism evidence="2 3">
    <name type="scientific">Setaria viridis</name>
    <name type="common">Green bristlegrass</name>
    <name type="synonym">Setaria italica subsp. viridis</name>
    <dbReference type="NCBI Taxonomy" id="4556"/>
    <lineage>
        <taxon>Eukaryota</taxon>
        <taxon>Viridiplantae</taxon>
        <taxon>Streptophyta</taxon>
        <taxon>Embryophyta</taxon>
        <taxon>Tracheophyta</taxon>
        <taxon>Spermatophyta</taxon>
        <taxon>Magnoliopsida</taxon>
        <taxon>Liliopsida</taxon>
        <taxon>Poales</taxon>
        <taxon>Poaceae</taxon>
        <taxon>PACMAD clade</taxon>
        <taxon>Panicoideae</taxon>
        <taxon>Panicodae</taxon>
        <taxon>Paniceae</taxon>
        <taxon>Cenchrinae</taxon>
        <taxon>Setaria</taxon>
    </lineage>
</organism>
<feature type="chain" id="PRO_5020991721" description="Wall-associated receptor kinase galacturonan-binding domain-containing protein" evidence="1">
    <location>
        <begin position="21"/>
        <end position="217"/>
    </location>
</feature>
<gene>
    <name evidence="2" type="ORF">SEVIR_5G093100v2</name>
</gene>
<feature type="signal peptide" evidence="1">
    <location>
        <begin position="1"/>
        <end position="20"/>
    </location>
</feature>
<proteinExistence type="predicted"/>
<name>A0A4U6UBL4_SETVI</name>
<evidence type="ECO:0008006" key="4">
    <source>
        <dbReference type="Google" id="ProtNLM"/>
    </source>
</evidence>